<evidence type="ECO:0000313" key="2">
    <source>
        <dbReference type="Proteomes" id="UP000655868"/>
    </source>
</evidence>
<dbReference type="Gene3D" id="3.10.490.10">
    <property type="entry name" value="Gamma-glutamyl cyclotransferase-like"/>
    <property type="match status" value="1"/>
</dbReference>
<proteinExistence type="predicted"/>
<evidence type="ECO:0008006" key="3">
    <source>
        <dbReference type="Google" id="ProtNLM"/>
    </source>
</evidence>
<accession>A0A934U6G7</accession>
<dbReference type="Proteomes" id="UP000655868">
    <property type="component" value="Unassembled WGS sequence"/>
</dbReference>
<dbReference type="RefSeq" id="WP_199708065.1">
    <property type="nucleotide sequence ID" value="NZ_JAEMNV010000012.1"/>
</dbReference>
<name>A0A934U6G7_9NOCA</name>
<evidence type="ECO:0000313" key="1">
    <source>
        <dbReference type="EMBL" id="MBJ8342496.1"/>
    </source>
</evidence>
<dbReference type="AlphaFoldDB" id="A0A934U6G7"/>
<keyword evidence="2" id="KW-1185">Reference proteome</keyword>
<reference evidence="1" key="1">
    <citation type="submission" date="2020-12" db="EMBL/GenBank/DDBJ databases">
        <title>Antrihabitans popcorni sp. nov. and Antrihabitans auranticaus sp. nov., isolated from a larva cave.</title>
        <authorList>
            <person name="Lee S.D."/>
            <person name="Kim I.S."/>
        </authorList>
    </citation>
    <scope>NUCLEOTIDE SEQUENCE</scope>
    <source>
        <strain evidence="1">YC3-6</strain>
    </source>
</reference>
<dbReference type="EMBL" id="JAEMNV010000012">
    <property type="protein sequence ID" value="MBJ8342496.1"/>
    <property type="molecule type" value="Genomic_DNA"/>
</dbReference>
<organism evidence="1 2">
    <name type="scientific">Antrihabitans stalagmiti</name>
    <dbReference type="NCBI Taxonomy" id="2799499"/>
    <lineage>
        <taxon>Bacteria</taxon>
        <taxon>Bacillati</taxon>
        <taxon>Actinomycetota</taxon>
        <taxon>Actinomycetes</taxon>
        <taxon>Mycobacteriales</taxon>
        <taxon>Nocardiaceae</taxon>
        <taxon>Antrihabitans</taxon>
    </lineage>
</organism>
<sequence>MCADRLACYLEGGCPPGGLLSHPGARDRSAPQASMPLTLPGTVFFAGESQTWGGGRAYYDPTLDGRTPARAYLLTSQQFDDVHAQEPPVYDKLLDLGTHDGVPLLTFTSSVGRSAVVCTEPAPAYLDTIARGIAEAHGWTAEQIAVHLQTLVASIT</sequence>
<gene>
    <name evidence="1" type="ORF">JGU71_26760</name>
</gene>
<comment type="caution">
    <text evidence="1">The sequence shown here is derived from an EMBL/GenBank/DDBJ whole genome shotgun (WGS) entry which is preliminary data.</text>
</comment>
<protein>
    <recommendedName>
        <fullName evidence="3">Histone deacetylase</fullName>
    </recommendedName>
</protein>